<sequence length="67" mass="7524">MLIAAFAHFYAFPYKEYAGTNIGPPVGFTASLGHVLMLNNFYHDTVHQASKQGNRRQELLFAYGCIN</sequence>
<dbReference type="STRING" id="4081.A0A3Q7EQU6"/>
<keyword evidence="2" id="KW-1185">Reference proteome</keyword>
<reference evidence="1" key="1">
    <citation type="journal article" date="2012" name="Nature">
        <title>The tomato genome sequence provides insights into fleshy fruit evolution.</title>
        <authorList>
            <consortium name="Tomato Genome Consortium"/>
        </authorList>
    </citation>
    <scope>NUCLEOTIDE SEQUENCE [LARGE SCALE GENOMIC DNA]</scope>
    <source>
        <strain evidence="1">cv. Heinz 1706</strain>
    </source>
</reference>
<proteinExistence type="predicted"/>
<dbReference type="Proteomes" id="UP000004994">
    <property type="component" value="Chromosome 1"/>
</dbReference>
<dbReference type="Gramene" id="Solyc01g102435.1.1">
    <property type="protein sequence ID" value="Solyc01g102435.1.1"/>
    <property type="gene ID" value="Solyc01g102435.1"/>
</dbReference>
<dbReference type="EnsemblPlants" id="Solyc01g102435.1.1">
    <property type="protein sequence ID" value="Solyc01g102435.1.1"/>
    <property type="gene ID" value="Solyc01g102435.1"/>
</dbReference>
<protein>
    <submittedName>
        <fullName evidence="1">Uncharacterized protein</fullName>
    </submittedName>
</protein>
<name>A0A3Q7EQU6_SOLLC</name>
<dbReference type="PaxDb" id="4081-Solyc01g102440.2.1"/>
<dbReference type="AlphaFoldDB" id="A0A3Q7EQU6"/>
<accession>A0A3Q7EQU6</accession>
<organism evidence="1">
    <name type="scientific">Solanum lycopersicum</name>
    <name type="common">Tomato</name>
    <name type="synonym">Lycopersicon esculentum</name>
    <dbReference type="NCBI Taxonomy" id="4081"/>
    <lineage>
        <taxon>Eukaryota</taxon>
        <taxon>Viridiplantae</taxon>
        <taxon>Streptophyta</taxon>
        <taxon>Embryophyta</taxon>
        <taxon>Tracheophyta</taxon>
        <taxon>Spermatophyta</taxon>
        <taxon>Magnoliopsida</taxon>
        <taxon>eudicotyledons</taxon>
        <taxon>Gunneridae</taxon>
        <taxon>Pentapetalae</taxon>
        <taxon>asterids</taxon>
        <taxon>lamiids</taxon>
        <taxon>Solanales</taxon>
        <taxon>Solanaceae</taxon>
        <taxon>Solanoideae</taxon>
        <taxon>Solaneae</taxon>
        <taxon>Solanum</taxon>
        <taxon>Solanum subgen. Lycopersicon</taxon>
    </lineage>
</organism>
<dbReference type="InParanoid" id="A0A3Q7EQU6"/>
<reference evidence="1" key="2">
    <citation type="submission" date="2019-01" db="UniProtKB">
        <authorList>
            <consortium name="EnsemblPlants"/>
        </authorList>
    </citation>
    <scope>IDENTIFICATION</scope>
    <source>
        <strain evidence="1">cv. Heinz 1706</strain>
    </source>
</reference>
<evidence type="ECO:0000313" key="1">
    <source>
        <dbReference type="EnsemblPlants" id="Solyc01g102435.1.1"/>
    </source>
</evidence>
<evidence type="ECO:0000313" key="2">
    <source>
        <dbReference type="Proteomes" id="UP000004994"/>
    </source>
</evidence>